<keyword evidence="3" id="KW-1185">Reference proteome</keyword>
<keyword evidence="1" id="KW-0472">Membrane</keyword>
<protein>
    <submittedName>
        <fullName evidence="2">Uncharacterized protein</fullName>
    </submittedName>
</protein>
<organism evidence="2 3">
    <name type="scientific">Aromia moschata</name>
    <dbReference type="NCBI Taxonomy" id="1265417"/>
    <lineage>
        <taxon>Eukaryota</taxon>
        <taxon>Metazoa</taxon>
        <taxon>Ecdysozoa</taxon>
        <taxon>Arthropoda</taxon>
        <taxon>Hexapoda</taxon>
        <taxon>Insecta</taxon>
        <taxon>Pterygota</taxon>
        <taxon>Neoptera</taxon>
        <taxon>Endopterygota</taxon>
        <taxon>Coleoptera</taxon>
        <taxon>Polyphaga</taxon>
        <taxon>Cucujiformia</taxon>
        <taxon>Chrysomeloidea</taxon>
        <taxon>Cerambycidae</taxon>
        <taxon>Cerambycinae</taxon>
        <taxon>Callichromatini</taxon>
        <taxon>Aromia</taxon>
    </lineage>
</organism>
<dbReference type="EMBL" id="JAPWTK010000001">
    <property type="protein sequence ID" value="KAJ8963459.1"/>
    <property type="molecule type" value="Genomic_DNA"/>
</dbReference>
<dbReference type="Proteomes" id="UP001162162">
    <property type="component" value="Unassembled WGS sequence"/>
</dbReference>
<evidence type="ECO:0000256" key="1">
    <source>
        <dbReference type="SAM" id="Phobius"/>
    </source>
</evidence>
<reference evidence="2" key="1">
    <citation type="journal article" date="2023" name="Insect Mol. Biol.">
        <title>Genome sequencing provides insights into the evolution of gene families encoding plant cell wall-degrading enzymes in longhorned beetles.</title>
        <authorList>
            <person name="Shin N.R."/>
            <person name="Okamura Y."/>
            <person name="Kirsch R."/>
            <person name="Pauchet Y."/>
        </authorList>
    </citation>
    <scope>NUCLEOTIDE SEQUENCE</scope>
    <source>
        <strain evidence="2">AMC_N1</strain>
    </source>
</reference>
<evidence type="ECO:0000313" key="3">
    <source>
        <dbReference type="Proteomes" id="UP001162162"/>
    </source>
</evidence>
<proteinExistence type="predicted"/>
<keyword evidence="1" id="KW-1133">Transmembrane helix</keyword>
<sequence length="90" mass="10093">MNVYPAYKFLNGLKSLKRDSCLELLMCTVEFQVQISATEIKDDKLKALPRPRHGKSVMRRSKSGCQGYVLLVFMIGIASNVAGVIICNER</sequence>
<evidence type="ECO:0000313" key="2">
    <source>
        <dbReference type="EMBL" id="KAJ8963459.1"/>
    </source>
</evidence>
<accession>A0AAV8ZG26</accession>
<name>A0AAV8ZG26_9CUCU</name>
<keyword evidence="1" id="KW-0812">Transmembrane</keyword>
<dbReference type="AlphaFoldDB" id="A0AAV8ZG26"/>
<feature type="transmembrane region" description="Helical" evidence="1">
    <location>
        <begin position="68"/>
        <end position="86"/>
    </location>
</feature>
<gene>
    <name evidence="2" type="ORF">NQ318_018941</name>
</gene>
<comment type="caution">
    <text evidence="2">The sequence shown here is derived from an EMBL/GenBank/DDBJ whole genome shotgun (WGS) entry which is preliminary data.</text>
</comment>